<evidence type="ECO:0000256" key="2">
    <source>
        <dbReference type="SAM" id="MobiDB-lite"/>
    </source>
</evidence>
<proteinExistence type="predicted"/>
<dbReference type="Proteomes" id="UP000447876">
    <property type="component" value="Unassembled WGS sequence"/>
</dbReference>
<keyword evidence="3" id="KW-0812">Transmembrane</keyword>
<feature type="coiled-coil region" evidence="1">
    <location>
        <begin position="167"/>
        <end position="201"/>
    </location>
</feature>
<reference evidence="4 5" key="1">
    <citation type="submission" date="2019-11" db="EMBL/GenBank/DDBJ databases">
        <title>Draft genome sequences of five Paenibacillus species of dairy origin.</title>
        <authorList>
            <person name="Olajide A.M."/>
            <person name="Chen S."/>
            <person name="Lapointe G."/>
        </authorList>
    </citation>
    <scope>NUCLEOTIDE SEQUENCE [LARGE SCALE GENOMIC DNA]</scope>
    <source>
        <strain evidence="4 5">12CR55</strain>
    </source>
</reference>
<accession>A0A7X2Z2D7</accession>
<protein>
    <recommendedName>
        <fullName evidence="6">Phage tail tape measure protein</fullName>
    </recommendedName>
</protein>
<keyword evidence="3" id="KW-0472">Membrane</keyword>
<evidence type="ECO:0000256" key="1">
    <source>
        <dbReference type="SAM" id="Coils"/>
    </source>
</evidence>
<feature type="coiled-coil region" evidence="1">
    <location>
        <begin position="667"/>
        <end position="701"/>
    </location>
</feature>
<keyword evidence="3" id="KW-1133">Transmembrane helix</keyword>
<comment type="caution">
    <text evidence="4">The sequence shown here is derived from an EMBL/GenBank/DDBJ whole genome shotgun (WGS) entry which is preliminary data.</text>
</comment>
<feature type="coiled-coil region" evidence="1">
    <location>
        <begin position="9"/>
        <end position="36"/>
    </location>
</feature>
<evidence type="ECO:0000313" key="5">
    <source>
        <dbReference type="Proteomes" id="UP000447876"/>
    </source>
</evidence>
<dbReference type="OrthoDB" id="2663535at2"/>
<dbReference type="RefSeq" id="WP_155610945.1">
    <property type="nucleotide sequence ID" value="NZ_WNZW01000003.1"/>
</dbReference>
<name>A0A7X2Z2D7_9BACL</name>
<feature type="coiled-coil region" evidence="1">
    <location>
        <begin position="306"/>
        <end position="333"/>
    </location>
</feature>
<feature type="transmembrane region" description="Helical" evidence="3">
    <location>
        <begin position="613"/>
        <end position="633"/>
    </location>
</feature>
<feature type="coiled-coil region" evidence="1">
    <location>
        <begin position="104"/>
        <end position="131"/>
    </location>
</feature>
<feature type="region of interest" description="Disordered" evidence="2">
    <location>
        <begin position="1293"/>
        <end position="1324"/>
    </location>
</feature>
<feature type="region of interest" description="Disordered" evidence="2">
    <location>
        <begin position="955"/>
        <end position="975"/>
    </location>
</feature>
<evidence type="ECO:0000256" key="3">
    <source>
        <dbReference type="SAM" id="Phobius"/>
    </source>
</evidence>
<gene>
    <name evidence="4" type="ORF">GNP95_11075</name>
</gene>
<feature type="coiled-coil region" evidence="1">
    <location>
        <begin position="1009"/>
        <end position="1047"/>
    </location>
</feature>
<organism evidence="4 5">
    <name type="scientific">Paenibacillus woosongensis</name>
    <dbReference type="NCBI Taxonomy" id="307580"/>
    <lineage>
        <taxon>Bacteria</taxon>
        <taxon>Bacillati</taxon>
        <taxon>Bacillota</taxon>
        <taxon>Bacilli</taxon>
        <taxon>Bacillales</taxon>
        <taxon>Paenibacillaceae</taxon>
        <taxon>Paenibacillus</taxon>
    </lineage>
</organism>
<keyword evidence="1" id="KW-0175">Coiled coil</keyword>
<evidence type="ECO:0008006" key="6">
    <source>
        <dbReference type="Google" id="ProtNLM"/>
    </source>
</evidence>
<dbReference type="EMBL" id="WNZW01000003">
    <property type="protein sequence ID" value="MUG45529.1"/>
    <property type="molecule type" value="Genomic_DNA"/>
</dbReference>
<sequence length="1541" mass="171428">MSIEIGELKARMTAEAQEIKAEIKEVKQGITDLGEQGKKASKDLDPLNNILEQIGLNTEQLKKIEEHLKKIDSSKVEQGLSEIVNELKKMGAESKQVSAVEKSLVEVTQAAQQANVRITSLETELRKAGDTGQNELSSISTDLGKVVVHGDKATTSIKGLSTTFTNVVAVKNQIESLTATLDNINARIELQRRRLSELKESYANTFNVSDKSKLQEKILQTEASLLKLTQTSDQTAQKIWALEDGLIQVGQGGTEAASKMDALDSVLKEIGFNADQIKVIKKHLDETDPTKLEQQISELSAALKKLGVDSQQIEKITNELRQTEQEAEKTKKSFSGLSSGLAALGAGAATAKLKNIITTFAQEANQLSTSFTGLAETSKSFNVNAEESVDLAERLANRWGLNKGVMAETIQTYTSMNLSLEETEKIITATADAAAYGRQKHLAWDEAIRQVAQGIKAGNSNLTDAAGITTNLSVMYDRYARSIGTTAAKLTEAQKVQAAYNGMMQEATVFAGNADSAMTGYTGTQATFNQTLEMTRVELGEAFLPLLQELMEQVTPVIKEFSLWVSENKEVAAGLAAAAISVTGLITVVTSLITVVAALRAAFIALNLSMGPIGWAIAAIGAIAVGVTAYSAAADTAAESVMTFAKNQEELNKRLNESAVDRNVAEVQKLQESADILNSLLEQQIELEKELNEIIERRERRAENSDDHRRVGEINDELAKINKTLKSMDFKNVDEASAALKRMNEEINKSVPALLEMMKAELQDLATKNDKIVALEKSVERYKELAAAQRLDEAQKQELIQITNSLKNQYPDLNAFMDEEGRIRIENINTIEQQIGVEKQLMQASIDSARTQLLNLQQTAAANKKSVEAQIKNYTALISVANAVAGITGTGMKKEPSLLNQVNPTVANWVKKHGEEAAENLPQAYDDQNKWAAAELEAKRALARLDSGGIDAFRYEPPDYGGGADDKKKKSKKKTGKSAAELAKEARKEAYDFAVATVQYQAEMYDWTAEQQIEAYEKIRKQHQQHLKETIEDERQLNLQLKRLREDSVRSRYEFSVEWIGKETRRMEESGKTEIEIAQMKLDAWTRVRDRYDKNSEYYKQADEQIYQNRKALISAIEKEMKELFSSSSDFLKQEERKMEESGASETEIAQMKLELWTRIRDSYSKDSEYYKQADEQVYQARKTLISKIQRDAEEARKVEKKAIDEAKKADLAAIEERRKAYTDDIDERIAAIDRLIKAEDRLNAQEDYETLLAEKKARQAKLADAVSPEGRKEYAEITKEIERMELEHSRDIRKQNLEDQKEALQDEKSERERAFDKEKKETEAHYDSLTSALESHQTDVSLITTAINDNRIDTGRLANEQILADLDTFISEYNRRLASLAAISGPSQADLDLQEYNANKDAWKAAKAAGNTTEMAKLNARNEEIRKRYGIAEDTGKLDRLPSFDVGGVVPGPIGAPMQAIIHGGEVIFNPGQFENMFRRLTAPVASPAMNRPVVPTQHIENHFDMSIGTVTIEDQTDAEIMYTERERTARRLVATGGGK</sequence>
<feature type="transmembrane region" description="Helical" evidence="3">
    <location>
        <begin position="575"/>
        <end position="601"/>
    </location>
</feature>
<evidence type="ECO:0000313" key="4">
    <source>
        <dbReference type="EMBL" id="MUG45529.1"/>
    </source>
</evidence>